<evidence type="ECO:0000313" key="3">
    <source>
        <dbReference type="Proteomes" id="UP000754710"/>
    </source>
</evidence>
<feature type="domain" description="PspA-associated" evidence="1">
    <location>
        <begin position="1"/>
        <end position="92"/>
    </location>
</feature>
<name>A0ABS7RJ19_9ACTN</name>
<evidence type="ECO:0000259" key="1">
    <source>
        <dbReference type="Pfam" id="PF22743"/>
    </source>
</evidence>
<gene>
    <name evidence="2" type="ORF">K1X13_03215</name>
</gene>
<dbReference type="Pfam" id="PF22743">
    <property type="entry name" value="PspAA"/>
    <property type="match status" value="1"/>
</dbReference>
<protein>
    <recommendedName>
        <fullName evidence="1">PspA-associated domain-containing protein</fullName>
    </recommendedName>
</protein>
<dbReference type="RefSeq" id="WP_221023578.1">
    <property type="nucleotide sequence ID" value="NZ_JAIEZQ010000001.1"/>
</dbReference>
<dbReference type="InterPro" id="IPR054437">
    <property type="entry name" value="PspA-assoc_dom"/>
</dbReference>
<dbReference type="EMBL" id="JAIEZQ010000001">
    <property type="protein sequence ID" value="MBY9073825.1"/>
    <property type="molecule type" value="Genomic_DNA"/>
</dbReference>
<proteinExistence type="predicted"/>
<comment type="caution">
    <text evidence="2">The sequence shown here is derived from an EMBL/GenBank/DDBJ whole genome shotgun (WGS) entry which is preliminary data.</text>
</comment>
<accession>A0ABS7RJ19</accession>
<sequence length="92" mass="9789">MIVRILGEGQWDVSEEHLTALNDLDEVVEAAVENGDEVTFSQSLAALLDGVRKHGAVLPDESLVNSDLILPPADATIDEVRALLSDEGLIPG</sequence>
<dbReference type="Proteomes" id="UP000754710">
    <property type="component" value="Unassembled WGS sequence"/>
</dbReference>
<evidence type="ECO:0000313" key="2">
    <source>
        <dbReference type="EMBL" id="MBY9073825.1"/>
    </source>
</evidence>
<reference evidence="2 3" key="1">
    <citation type="submission" date="2021-08" db="EMBL/GenBank/DDBJ databases">
        <title>Nocardioides bacterium WL0053 sp. nov., isolated from the sediment.</title>
        <authorList>
            <person name="Wang L."/>
            <person name="Zhang D."/>
            <person name="Zhang A."/>
        </authorList>
    </citation>
    <scope>NUCLEOTIDE SEQUENCE [LARGE SCALE GENOMIC DNA]</scope>
    <source>
        <strain evidence="2 3">WL0053</strain>
    </source>
</reference>
<keyword evidence="3" id="KW-1185">Reference proteome</keyword>
<organism evidence="2 3">
    <name type="scientific">Nocardioides jiangsuensis</name>
    <dbReference type="NCBI Taxonomy" id="2866161"/>
    <lineage>
        <taxon>Bacteria</taxon>
        <taxon>Bacillati</taxon>
        <taxon>Actinomycetota</taxon>
        <taxon>Actinomycetes</taxon>
        <taxon>Propionibacteriales</taxon>
        <taxon>Nocardioidaceae</taxon>
        <taxon>Nocardioides</taxon>
    </lineage>
</organism>